<keyword evidence="1" id="KW-0732">Signal</keyword>
<evidence type="ECO:0000313" key="3">
    <source>
        <dbReference type="EMBL" id="ASG23403.1"/>
    </source>
</evidence>
<sequence>MTPTRRTILSILLALSASGMASGIAAAQTAPQPIRVLVPELPVLGERGADGEARGLVVEQAQAILDRAGIRATVELLPVVRLYAELARERPPGGPKVYGMVAVPIRDPYRAIVPLALTMGVPLVAVARQGVTLAKPDDLRAVGPVAVTATGTQALVPAIQQYGITVQTVPSTLNGLRMLAHGRVNAVMGISSVIDVVARENNLTDQLGDRVQVSAMEAWLSCDPATRDAPETAILRDAAEALYREGRLDAIARQHFQKAATGS</sequence>
<dbReference type="SUPFAM" id="SSF53850">
    <property type="entry name" value="Periplasmic binding protein-like II"/>
    <property type="match status" value="1"/>
</dbReference>
<protein>
    <recommendedName>
        <fullName evidence="2">Solute-binding protein family 3/N-terminal domain-containing protein</fullName>
    </recommendedName>
</protein>
<feature type="domain" description="Solute-binding protein family 3/N-terminal" evidence="2">
    <location>
        <begin position="33"/>
        <end position="259"/>
    </location>
</feature>
<accession>A0A248JXF8</accession>
<evidence type="ECO:0000313" key="4">
    <source>
        <dbReference type="Proteomes" id="UP000197153"/>
    </source>
</evidence>
<keyword evidence="4" id="KW-1185">Reference proteome</keyword>
<proteinExistence type="predicted"/>
<dbReference type="PROSITE" id="PS51318">
    <property type="entry name" value="TAT"/>
    <property type="match status" value="1"/>
</dbReference>
<dbReference type="KEGG" id="nao:Y958_21610"/>
<evidence type="ECO:0000259" key="2">
    <source>
        <dbReference type="SMART" id="SM00062"/>
    </source>
</evidence>
<dbReference type="Gene3D" id="3.40.190.10">
    <property type="entry name" value="Periplasmic binding protein-like II"/>
    <property type="match status" value="2"/>
</dbReference>
<dbReference type="EMBL" id="CP022111">
    <property type="protein sequence ID" value="ASG23403.1"/>
    <property type="molecule type" value="Genomic_DNA"/>
</dbReference>
<dbReference type="InterPro" id="IPR006311">
    <property type="entry name" value="TAT_signal"/>
</dbReference>
<reference evidence="3 4" key="1">
    <citation type="submission" date="2017-06" db="EMBL/GenBank/DDBJ databases">
        <title>Complete genome sequence of Nitrospirillum amazonense strain CBAmC, an endophytic nitrogen-fixing and plant growth-promoting bacterium, isolated from sugarcane.</title>
        <authorList>
            <person name="Schwab S."/>
            <person name="dos Santos Teixeira K.R."/>
            <person name="Simoes Araujo J.L."/>
            <person name="Soares Vidal M."/>
            <person name="Borges de Freitas H.R."/>
            <person name="Rivello Crivelaro A.L."/>
            <person name="Bueno de Camargo Nunes A."/>
            <person name="dos Santos C.M."/>
            <person name="Palmeira da Silva Rosa D."/>
            <person name="da Silva Padilha D."/>
            <person name="da Silva E."/>
            <person name="Araujo Terra L."/>
            <person name="Soares Mendes V."/>
            <person name="Farinelli L."/>
            <person name="Magalhaes Cruz L."/>
            <person name="Baldani J.I."/>
        </authorList>
    </citation>
    <scope>NUCLEOTIDE SEQUENCE [LARGE SCALE GENOMIC DNA]</scope>
    <source>
        <strain evidence="3 4">CBAmC</strain>
    </source>
</reference>
<dbReference type="AlphaFoldDB" id="A0A248JXF8"/>
<feature type="chain" id="PRO_5011970126" description="Solute-binding protein family 3/N-terminal domain-containing protein" evidence="1">
    <location>
        <begin position="28"/>
        <end position="263"/>
    </location>
</feature>
<dbReference type="RefSeq" id="WP_088873900.1">
    <property type="nucleotide sequence ID" value="NZ_CP022111.1"/>
</dbReference>
<dbReference type="InterPro" id="IPR001638">
    <property type="entry name" value="Solute-binding_3/MltF_N"/>
</dbReference>
<gene>
    <name evidence="3" type="ORF">Y958_21610</name>
</gene>
<organism evidence="3 4">
    <name type="scientific">Nitrospirillum viridazoti CBAmc</name>
    <dbReference type="NCBI Taxonomy" id="1441467"/>
    <lineage>
        <taxon>Bacteria</taxon>
        <taxon>Pseudomonadati</taxon>
        <taxon>Pseudomonadota</taxon>
        <taxon>Alphaproteobacteria</taxon>
        <taxon>Rhodospirillales</taxon>
        <taxon>Azospirillaceae</taxon>
        <taxon>Nitrospirillum</taxon>
        <taxon>Nitrospirillum viridazoti</taxon>
    </lineage>
</organism>
<feature type="signal peptide" evidence="1">
    <location>
        <begin position="1"/>
        <end position="27"/>
    </location>
</feature>
<evidence type="ECO:0000256" key="1">
    <source>
        <dbReference type="SAM" id="SignalP"/>
    </source>
</evidence>
<name>A0A248JXF8_9PROT</name>
<dbReference type="SMART" id="SM00062">
    <property type="entry name" value="PBPb"/>
    <property type="match status" value="1"/>
</dbReference>
<dbReference type="Proteomes" id="UP000197153">
    <property type="component" value="Chromosome 2"/>
</dbReference>